<accession>A0A2P2QEH0</accession>
<evidence type="ECO:0000313" key="1">
    <source>
        <dbReference type="EMBL" id="MBX65389.1"/>
    </source>
</evidence>
<name>A0A2P2QEH0_RHIMU</name>
<protein>
    <submittedName>
        <fullName evidence="1">Uncharacterized protein</fullName>
    </submittedName>
</protein>
<dbReference type="AlphaFoldDB" id="A0A2P2QEH0"/>
<organism evidence="1">
    <name type="scientific">Rhizophora mucronata</name>
    <name type="common">Asiatic mangrove</name>
    <dbReference type="NCBI Taxonomy" id="61149"/>
    <lineage>
        <taxon>Eukaryota</taxon>
        <taxon>Viridiplantae</taxon>
        <taxon>Streptophyta</taxon>
        <taxon>Embryophyta</taxon>
        <taxon>Tracheophyta</taxon>
        <taxon>Spermatophyta</taxon>
        <taxon>Magnoliopsida</taxon>
        <taxon>eudicotyledons</taxon>
        <taxon>Gunneridae</taxon>
        <taxon>Pentapetalae</taxon>
        <taxon>rosids</taxon>
        <taxon>fabids</taxon>
        <taxon>Malpighiales</taxon>
        <taxon>Rhizophoraceae</taxon>
        <taxon>Rhizophora</taxon>
    </lineage>
</organism>
<proteinExistence type="predicted"/>
<sequence>MGVPLVLLRFVIFDREGISVSEQHLRVVLFERRWAWEPSSAVGEVLWLAVPLFGK</sequence>
<dbReference type="EMBL" id="GGEC01084905">
    <property type="protein sequence ID" value="MBX65389.1"/>
    <property type="molecule type" value="Transcribed_RNA"/>
</dbReference>
<reference evidence="1" key="1">
    <citation type="submission" date="2018-02" db="EMBL/GenBank/DDBJ databases">
        <title>Rhizophora mucronata_Transcriptome.</title>
        <authorList>
            <person name="Meera S.P."/>
            <person name="Sreeshan A."/>
            <person name="Augustine A."/>
        </authorList>
    </citation>
    <scope>NUCLEOTIDE SEQUENCE</scope>
    <source>
        <tissue evidence="1">Leaf</tissue>
    </source>
</reference>